<proteinExistence type="predicted"/>
<evidence type="ECO:0000313" key="1">
    <source>
        <dbReference type="EMBL" id="HIU45257.1"/>
    </source>
</evidence>
<dbReference type="EMBL" id="DVMV01000019">
    <property type="protein sequence ID" value="HIU45257.1"/>
    <property type="molecule type" value="Genomic_DNA"/>
</dbReference>
<reference evidence="1" key="1">
    <citation type="submission" date="2020-10" db="EMBL/GenBank/DDBJ databases">
        <authorList>
            <person name="Gilroy R."/>
        </authorList>
    </citation>
    <scope>NUCLEOTIDE SEQUENCE</scope>
    <source>
        <strain evidence="1">ChiGjej1B1-22543</strain>
    </source>
</reference>
<evidence type="ECO:0000313" key="2">
    <source>
        <dbReference type="Proteomes" id="UP000824070"/>
    </source>
</evidence>
<protein>
    <submittedName>
        <fullName evidence="1">Uncharacterized protein</fullName>
    </submittedName>
</protein>
<dbReference type="Proteomes" id="UP000824070">
    <property type="component" value="Unassembled WGS sequence"/>
</dbReference>
<accession>A0A9D1LNT2</accession>
<gene>
    <name evidence="1" type="ORF">IAC52_03040</name>
</gene>
<organism evidence="1 2">
    <name type="scientific">Candidatus Alloenteromonas pullicola</name>
    <dbReference type="NCBI Taxonomy" id="2840784"/>
    <lineage>
        <taxon>Bacteria</taxon>
        <taxon>Bacillati</taxon>
        <taxon>Bacillota</taxon>
        <taxon>Bacillota incertae sedis</taxon>
        <taxon>Candidatus Alloenteromonas</taxon>
    </lineage>
</organism>
<reference evidence="1" key="2">
    <citation type="journal article" date="2021" name="PeerJ">
        <title>Extensive microbial diversity within the chicken gut microbiome revealed by metagenomics and culture.</title>
        <authorList>
            <person name="Gilroy R."/>
            <person name="Ravi A."/>
            <person name="Getino M."/>
            <person name="Pursley I."/>
            <person name="Horton D.L."/>
            <person name="Alikhan N.F."/>
            <person name="Baker D."/>
            <person name="Gharbi K."/>
            <person name="Hall N."/>
            <person name="Watson M."/>
            <person name="Adriaenssens E.M."/>
            <person name="Foster-Nyarko E."/>
            <person name="Jarju S."/>
            <person name="Secka A."/>
            <person name="Antonio M."/>
            <person name="Oren A."/>
            <person name="Chaudhuri R.R."/>
            <person name="La Ragione R."/>
            <person name="Hildebrand F."/>
            <person name="Pallen M.J."/>
        </authorList>
    </citation>
    <scope>NUCLEOTIDE SEQUENCE</scope>
    <source>
        <strain evidence="1">ChiGjej1B1-22543</strain>
    </source>
</reference>
<comment type="caution">
    <text evidence="1">The sequence shown here is derived from an EMBL/GenBank/DDBJ whole genome shotgun (WGS) entry which is preliminary data.</text>
</comment>
<name>A0A9D1LNT2_9FIRM</name>
<sequence>MDEKTYSNKISKEDMQAYLSLALSTSDEAVSAALEQASLSEEKPVKR</sequence>
<dbReference type="AlphaFoldDB" id="A0A9D1LNT2"/>